<protein>
    <submittedName>
        <fullName evidence="1">Uncharacterized protein</fullName>
    </submittedName>
</protein>
<accession>A0A9J5YZY5</accession>
<keyword evidence="2" id="KW-1185">Reference proteome</keyword>
<dbReference type="AlphaFoldDB" id="A0A9J5YZY5"/>
<sequence>MTPMRATIDALEARIVVYELDQGATDKATTLKADITALRIDVDQLKATDMAMVFETVDISDVPEMRIELSRQLSLSRRQRHMRNCLRKLWMLQTKT</sequence>
<name>A0A9J5YZY5_SOLCO</name>
<evidence type="ECO:0000313" key="1">
    <source>
        <dbReference type="EMBL" id="KAG5606227.1"/>
    </source>
</evidence>
<evidence type="ECO:0000313" key="2">
    <source>
        <dbReference type="Proteomes" id="UP000824120"/>
    </source>
</evidence>
<dbReference type="EMBL" id="JACXVP010000005">
    <property type="protein sequence ID" value="KAG5606227.1"/>
    <property type="molecule type" value="Genomic_DNA"/>
</dbReference>
<proteinExistence type="predicted"/>
<dbReference type="Proteomes" id="UP000824120">
    <property type="component" value="Chromosome 5"/>
</dbReference>
<comment type="caution">
    <text evidence="1">The sequence shown here is derived from an EMBL/GenBank/DDBJ whole genome shotgun (WGS) entry which is preliminary data.</text>
</comment>
<reference evidence="1 2" key="1">
    <citation type="submission" date="2020-09" db="EMBL/GenBank/DDBJ databases">
        <title>De no assembly of potato wild relative species, Solanum commersonii.</title>
        <authorList>
            <person name="Cho K."/>
        </authorList>
    </citation>
    <scope>NUCLEOTIDE SEQUENCE [LARGE SCALE GENOMIC DNA]</scope>
    <source>
        <strain evidence="1">LZ3.2</strain>
        <tissue evidence="1">Leaf</tissue>
    </source>
</reference>
<gene>
    <name evidence="1" type="ORF">H5410_027719</name>
</gene>
<organism evidence="1 2">
    <name type="scientific">Solanum commersonii</name>
    <name type="common">Commerson's wild potato</name>
    <name type="synonym">Commerson's nightshade</name>
    <dbReference type="NCBI Taxonomy" id="4109"/>
    <lineage>
        <taxon>Eukaryota</taxon>
        <taxon>Viridiplantae</taxon>
        <taxon>Streptophyta</taxon>
        <taxon>Embryophyta</taxon>
        <taxon>Tracheophyta</taxon>
        <taxon>Spermatophyta</taxon>
        <taxon>Magnoliopsida</taxon>
        <taxon>eudicotyledons</taxon>
        <taxon>Gunneridae</taxon>
        <taxon>Pentapetalae</taxon>
        <taxon>asterids</taxon>
        <taxon>lamiids</taxon>
        <taxon>Solanales</taxon>
        <taxon>Solanaceae</taxon>
        <taxon>Solanoideae</taxon>
        <taxon>Solaneae</taxon>
        <taxon>Solanum</taxon>
    </lineage>
</organism>